<dbReference type="AlphaFoldDB" id="A0AA38F7G6"/>
<reference evidence="1 2" key="1">
    <citation type="journal article" date="2021" name="Nat. Plants">
        <title>The Taxus genome provides insights into paclitaxel biosynthesis.</title>
        <authorList>
            <person name="Xiong X."/>
            <person name="Gou J."/>
            <person name="Liao Q."/>
            <person name="Li Y."/>
            <person name="Zhou Q."/>
            <person name="Bi G."/>
            <person name="Li C."/>
            <person name="Du R."/>
            <person name="Wang X."/>
            <person name="Sun T."/>
            <person name="Guo L."/>
            <person name="Liang H."/>
            <person name="Lu P."/>
            <person name="Wu Y."/>
            <person name="Zhang Z."/>
            <person name="Ro D.K."/>
            <person name="Shang Y."/>
            <person name="Huang S."/>
            <person name="Yan J."/>
        </authorList>
    </citation>
    <scope>NUCLEOTIDE SEQUENCE [LARGE SCALE GENOMIC DNA]</scope>
    <source>
        <strain evidence="1">Ta-2019</strain>
    </source>
</reference>
<evidence type="ECO:0000313" key="2">
    <source>
        <dbReference type="Proteomes" id="UP000824469"/>
    </source>
</evidence>
<proteinExistence type="predicted"/>
<dbReference type="Proteomes" id="UP000824469">
    <property type="component" value="Unassembled WGS sequence"/>
</dbReference>
<name>A0AA38F7G6_TAXCH</name>
<evidence type="ECO:0000313" key="1">
    <source>
        <dbReference type="EMBL" id="KAH9292583.1"/>
    </source>
</evidence>
<protein>
    <submittedName>
        <fullName evidence="1">Uncharacterized protein</fullName>
    </submittedName>
</protein>
<accession>A0AA38F7G6</accession>
<feature type="non-terminal residue" evidence="1">
    <location>
        <position position="1"/>
    </location>
</feature>
<dbReference type="EMBL" id="JAHRHJ020002841">
    <property type="protein sequence ID" value="KAH9292583.1"/>
    <property type="molecule type" value="Genomic_DNA"/>
</dbReference>
<keyword evidence="2" id="KW-1185">Reference proteome</keyword>
<feature type="non-terminal residue" evidence="1">
    <location>
        <position position="71"/>
    </location>
</feature>
<organism evidence="1 2">
    <name type="scientific">Taxus chinensis</name>
    <name type="common">Chinese yew</name>
    <name type="synonym">Taxus wallichiana var. chinensis</name>
    <dbReference type="NCBI Taxonomy" id="29808"/>
    <lineage>
        <taxon>Eukaryota</taxon>
        <taxon>Viridiplantae</taxon>
        <taxon>Streptophyta</taxon>
        <taxon>Embryophyta</taxon>
        <taxon>Tracheophyta</taxon>
        <taxon>Spermatophyta</taxon>
        <taxon>Pinopsida</taxon>
        <taxon>Pinidae</taxon>
        <taxon>Conifers II</taxon>
        <taxon>Cupressales</taxon>
        <taxon>Taxaceae</taxon>
        <taxon>Taxus</taxon>
    </lineage>
</organism>
<sequence length="71" mass="7812">KGPLPVTKEQTAARQRSGLLCDPGFVSFLDSLNIPSEQNSRADSLAGYLQPCLNPDQPPAFFRQGDYKVEM</sequence>
<comment type="caution">
    <text evidence="1">The sequence shown here is derived from an EMBL/GenBank/DDBJ whole genome shotgun (WGS) entry which is preliminary data.</text>
</comment>
<gene>
    <name evidence="1" type="ORF">KI387_042228</name>
</gene>